<sequence length="307" mass="32276">MRIGIRLPPCRPVDEVAEAARRAEELGFDDVWVPDSQTLWRDAYATLACAALRTERVRLGTAVTNVVTRHPSVVAAAARTIAELAPGRFVLGVGVGNSSVEPVGLRSSTTAELRAGVTGLRDTLPGIPIHVAASGPRNLALGGELGDGVILLAGASAARVEEALTIVGRHGTSPEVTVSAFCHVTDDLERDAPALKPVCAAMAQKGGGAALAAAGIEVRVPRQVPEVRPDLLHAENWEHAVEVCSAWVSDADAVRFAEEFCLYSSVERIADRMAGLKRLGVTGVLLQHVGSYTLPHEVMESLGKVLA</sequence>
<dbReference type="InterPro" id="IPR036661">
    <property type="entry name" value="Luciferase-like_sf"/>
</dbReference>
<evidence type="ECO:0000256" key="1">
    <source>
        <dbReference type="ARBA" id="ARBA00023002"/>
    </source>
</evidence>
<proteinExistence type="predicted"/>
<accession>A0ABP8PEL6</accession>
<dbReference type="RefSeq" id="WP_345458650.1">
    <property type="nucleotide sequence ID" value="NZ_BAABHF010000010.1"/>
</dbReference>
<name>A0ABP8PEL6_9ACTN</name>
<dbReference type="InterPro" id="IPR050564">
    <property type="entry name" value="F420-G6PD/mer"/>
</dbReference>
<dbReference type="Pfam" id="PF00296">
    <property type="entry name" value="Bac_luciferase"/>
    <property type="match status" value="2"/>
</dbReference>
<gene>
    <name evidence="3" type="primary">mer_1</name>
    <name evidence="3" type="ORF">GCM10023191_013160</name>
</gene>
<protein>
    <submittedName>
        <fullName evidence="3">5,10-methylenetetrahydromethanopterin reductase</fullName>
    </submittedName>
</protein>
<dbReference type="Proteomes" id="UP001500503">
    <property type="component" value="Unassembled WGS sequence"/>
</dbReference>
<feature type="domain" description="Luciferase-like" evidence="2">
    <location>
        <begin position="11"/>
        <end position="101"/>
    </location>
</feature>
<dbReference type="PANTHER" id="PTHR43244">
    <property type="match status" value="1"/>
</dbReference>
<evidence type="ECO:0000313" key="4">
    <source>
        <dbReference type="Proteomes" id="UP001500503"/>
    </source>
</evidence>
<dbReference type="SUPFAM" id="SSF51679">
    <property type="entry name" value="Bacterial luciferase-like"/>
    <property type="match status" value="1"/>
</dbReference>
<feature type="domain" description="Luciferase-like" evidence="2">
    <location>
        <begin position="125"/>
        <end position="282"/>
    </location>
</feature>
<evidence type="ECO:0000313" key="3">
    <source>
        <dbReference type="EMBL" id="GAA4486609.1"/>
    </source>
</evidence>
<keyword evidence="1" id="KW-0560">Oxidoreductase</keyword>
<dbReference type="InterPro" id="IPR011251">
    <property type="entry name" value="Luciferase-like_dom"/>
</dbReference>
<organism evidence="3 4">
    <name type="scientific">Actinoallomurus oryzae</name>
    <dbReference type="NCBI Taxonomy" id="502180"/>
    <lineage>
        <taxon>Bacteria</taxon>
        <taxon>Bacillati</taxon>
        <taxon>Actinomycetota</taxon>
        <taxon>Actinomycetes</taxon>
        <taxon>Streptosporangiales</taxon>
        <taxon>Thermomonosporaceae</taxon>
        <taxon>Actinoallomurus</taxon>
    </lineage>
</organism>
<evidence type="ECO:0000259" key="2">
    <source>
        <dbReference type="Pfam" id="PF00296"/>
    </source>
</evidence>
<dbReference type="EMBL" id="BAABHF010000010">
    <property type="protein sequence ID" value="GAA4486609.1"/>
    <property type="molecule type" value="Genomic_DNA"/>
</dbReference>
<keyword evidence="4" id="KW-1185">Reference proteome</keyword>
<dbReference type="Gene3D" id="3.20.20.30">
    <property type="entry name" value="Luciferase-like domain"/>
    <property type="match status" value="2"/>
</dbReference>
<comment type="caution">
    <text evidence="3">The sequence shown here is derived from an EMBL/GenBank/DDBJ whole genome shotgun (WGS) entry which is preliminary data.</text>
</comment>
<dbReference type="PANTHER" id="PTHR43244:SF1">
    <property type="entry name" value="5,10-METHYLENETETRAHYDROMETHANOPTERIN REDUCTASE"/>
    <property type="match status" value="1"/>
</dbReference>
<reference evidence="4" key="1">
    <citation type="journal article" date="2019" name="Int. J. Syst. Evol. Microbiol.">
        <title>The Global Catalogue of Microorganisms (GCM) 10K type strain sequencing project: providing services to taxonomists for standard genome sequencing and annotation.</title>
        <authorList>
            <consortium name="The Broad Institute Genomics Platform"/>
            <consortium name="The Broad Institute Genome Sequencing Center for Infectious Disease"/>
            <person name="Wu L."/>
            <person name="Ma J."/>
        </authorList>
    </citation>
    <scope>NUCLEOTIDE SEQUENCE [LARGE SCALE GENOMIC DNA]</scope>
    <source>
        <strain evidence="4">JCM 17933</strain>
    </source>
</reference>